<keyword evidence="6" id="KW-1133">Transmembrane helix</keyword>
<evidence type="ECO:0000256" key="5">
    <source>
        <dbReference type="PROSITE-ProRule" id="PRU10141"/>
    </source>
</evidence>
<feature type="transmembrane region" description="Helical" evidence="6">
    <location>
        <begin position="98"/>
        <end position="115"/>
    </location>
</feature>
<evidence type="ECO:0000256" key="3">
    <source>
        <dbReference type="ARBA" id="ARBA00022777"/>
    </source>
</evidence>
<dbReference type="PANTHER" id="PTHR43289:SF6">
    <property type="entry name" value="SERINE_THREONINE-PROTEIN KINASE NEKL-3"/>
    <property type="match status" value="1"/>
</dbReference>
<comment type="caution">
    <text evidence="8">The sequence shown here is derived from an EMBL/GenBank/DDBJ whole genome shotgun (WGS) entry which is preliminary data.</text>
</comment>
<dbReference type="PROSITE" id="PS00107">
    <property type="entry name" value="PROTEIN_KINASE_ATP"/>
    <property type="match status" value="1"/>
</dbReference>
<keyword evidence="6" id="KW-0812">Transmembrane</keyword>
<dbReference type="Proteomes" id="UP000320735">
    <property type="component" value="Unassembled WGS sequence"/>
</dbReference>
<dbReference type="PANTHER" id="PTHR43289">
    <property type="entry name" value="MITOGEN-ACTIVATED PROTEIN KINASE KINASE KINASE 20-RELATED"/>
    <property type="match status" value="1"/>
</dbReference>
<feature type="domain" description="Protein kinase" evidence="7">
    <location>
        <begin position="263"/>
        <end position="529"/>
    </location>
</feature>
<dbReference type="EC" id="2.7.11.1" evidence="8"/>
<dbReference type="Gene3D" id="3.30.200.20">
    <property type="entry name" value="Phosphorylase Kinase, domain 1"/>
    <property type="match status" value="1"/>
</dbReference>
<feature type="transmembrane region" description="Helical" evidence="6">
    <location>
        <begin position="122"/>
        <end position="141"/>
    </location>
</feature>
<keyword evidence="4 5" id="KW-0067">ATP-binding</keyword>
<evidence type="ECO:0000313" key="9">
    <source>
        <dbReference type="Proteomes" id="UP000320735"/>
    </source>
</evidence>
<dbReference type="EMBL" id="SJPP01000001">
    <property type="protein sequence ID" value="TWU14876.1"/>
    <property type="molecule type" value="Genomic_DNA"/>
</dbReference>
<evidence type="ECO:0000259" key="7">
    <source>
        <dbReference type="PROSITE" id="PS50011"/>
    </source>
</evidence>
<dbReference type="Gene3D" id="1.10.510.10">
    <property type="entry name" value="Transferase(Phosphotransferase) domain 1"/>
    <property type="match status" value="1"/>
</dbReference>
<protein>
    <submittedName>
        <fullName evidence="8">Serine/threonine-protein kinase PknB</fullName>
        <ecNumber evidence="8">2.7.11.1</ecNumber>
    </submittedName>
</protein>
<dbReference type="InterPro" id="IPR000719">
    <property type="entry name" value="Prot_kinase_dom"/>
</dbReference>
<dbReference type="InterPro" id="IPR011009">
    <property type="entry name" value="Kinase-like_dom_sf"/>
</dbReference>
<dbReference type="SUPFAM" id="SSF56112">
    <property type="entry name" value="Protein kinase-like (PK-like)"/>
    <property type="match status" value="1"/>
</dbReference>
<keyword evidence="9" id="KW-1185">Reference proteome</keyword>
<feature type="transmembrane region" description="Helical" evidence="6">
    <location>
        <begin position="192"/>
        <end position="211"/>
    </location>
</feature>
<feature type="transmembrane region" description="Helical" evidence="6">
    <location>
        <begin position="161"/>
        <end position="180"/>
    </location>
</feature>
<evidence type="ECO:0000256" key="6">
    <source>
        <dbReference type="SAM" id="Phobius"/>
    </source>
</evidence>
<keyword evidence="2 5" id="KW-0547">Nucleotide-binding</keyword>
<name>A0A5C6BUI6_9PLAN</name>
<reference evidence="8 9" key="1">
    <citation type="submission" date="2019-02" db="EMBL/GenBank/DDBJ databases">
        <title>Deep-cultivation of Planctomycetes and their phenomic and genomic characterization uncovers novel biology.</title>
        <authorList>
            <person name="Wiegand S."/>
            <person name="Jogler M."/>
            <person name="Boedeker C."/>
            <person name="Pinto D."/>
            <person name="Vollmers J."/>
            <person name="Rivas-Marin E."/>
            <person name="Kohn T."/>
            <person name="Peeters S.H."/>
            <person name="Heuer A."/>
            <person name="Rast P."/>
            <person name="Oberbeckmann S."/>
            <person name="Bunk B."/>
            <person name="Jeske O."/>
            <person name="Meyerdierks A."/>
            <person name="Storesund J.E."/>
            <person name="Kallscheuer N."/>
            <person name="Luecker S."/>
            <person name="Lage O.M."/>
            <person name="Pohl T."/>
            <person name="Merkel B.J."/>
            <person name="Hornburger P."/>
            <person name="Mueller R.-W."/>
            <person name="Bruemmer F."/>
            <person name="Labrenz M."/>
            <person name="Spormann A.M."/>
            <person name="Op Den Camp H."/>
            <person name="Overmann J."/>
            <person name="Amann R."/>
            <person name="Jetten M.S.M."/>
            <person name="Mascher T."/>
            <person name="Medema M.H."/>
            <person name="Devos D.P."/>
            <person name="Kaster A.-K."/>
            <person name="Ovreas L."/>
            <person name="Rohde M."/>
            <person name="Galperin M.Y."/>
            <person name="Jogler C."/>
        </authorList>
    </citation>
    <scope>NUCLEOTIDE SEQUENCE [LARGE SCALE GENOMIC DNA]</scope>
    <source>
        <strain evidence="8 9">CA54</strain>
    </source>
</reference>
<feature type="binding site" evidence="5">
    <location>
        <position position="292"/>
    </location>
    <ligand>
        <name>ATP</name>
        <dbReference type="ChEBI" id="CHEBI:30616"/>
    </ligand>
</feature>
<organism evidence="8 9">
    <name type="scientific">Symmachiella macrocystis</name>
    <dbReference type="NCBI Taxonomy" id="2527985"/>
    <lineage>
        <taxon>Bacteria</taxon>
        <taxon>Pseudomonadati</taxon>
        <taxon>Planctomycetota</taxon>
        <taxon>Planctomycetia</taxon>
        <taxon>Planctomycetales</taxon>
        <taxon>Planctomycetaceae</taxon>
        <taxon>Symmachiella</taxon>
    </lineage>
</organism>
<dbReference type="SMART" id="SM00220">
    <property type="entry name" value="S_TKc"/>
    <property type="match status" value="1"/>
</dbReference>
<dbReference type="PROSITE" id="PS00108">
    <property type="entry name" value="PROTEIN_KINASE_ST"/>
    <property type="match status" value="1"/>
</dbReference>
<evidence type="ECO:0000256" key="2">
    <source>
        <dbReference type="ARBA" id="ARBA00022741"/>
    </source>
</evidence>
<sequence>MAPPQRPDRTPDKVAAELAQTVDSADGKKKFSVRPIELVMGRGQTLGTETTSLLHTRLRAVALLLLVVYGLIFLWAMINRNGNGGSDFLNDMAVIEHVDLVRLVLVSGIVAYLFVKLQLSQTVLRSIEYTLFGALTLMWIYVRYEIALNGALSGNTAEMVLAARTQMFGIFLLIIVHGLLIPHRWIGTARVVFTMAMAPLMTLGLFAIRHADLVAELDGLTSLENISTELLIVFVAALLATYGAAVLSAMRLEVHQAKKFGQYHLVKLIGSGGMGQVHLVEHDLLKRPCAMKLIRPEAAGNPTALARFEREVQSTAALTHPNTIAIYDYGHCDDGTFYYIMEYLPGMSLDEMVEQYGPLPAGRVIYLLRQACSAVSDAHAAGLIHRDLKPANLFVSERGGMCDFIKVLDFGLVKLTNEPEAPQITSDQVISGTPLYMSPEQAIGDPALDGRTDMYALGAVAYYMLTGRPPFEGATPVAVMMAHATKEVEPPSTHSDKIPADLQAVVLKCLAKKPADRYDDMSALEQALKDCDATGDWNAKQAAQWWSEVSPQTVSSTANSPFSETVYMEHVESDTAT</sequence>
<feature type="transmembrane region" description="Helical" evidence="6">
    <location>
        <begin position="231"/>
        <end position="250"/>
    </location>
</feature>
<proteinExistence type="predicted"/>
<dbReference type="InterPro" id="IPR008271">
    <property type="entry name" value="Ser/Thr_kinase_AS"/>
</dbReference>
<dbReference type="AlphaFoldDB" id="A0A5C6BUI6"/>
<evidence type="ECO:0000256" key="4">
    <source>
        <dbReference type="ARBA" id="ARBA00022840"/>
    </source>
</evidence>
<gene>
    <name evidence="8" type="primary">pknB_13</name>
    <name evidence="8" type="ORF">CA54_37460</name>
</gene>
<accession>A0A5C6BUI6</accession>
<keyword evidence="3 8" id="KW-0418">Kinase</keyword>
<feature type="transmembrane region" description="Helical" evidence="6">
    <location>
        <begin position="60"/>
        <end position="78"/>
    </location>
</feature>
<keyword evidence="6" id="KW-0472">Membrane</keyword>
<dbReference type="PROSITE" id="PS50011">
    <property type="entry name" value="PROTEIN_KINASE_DOM"/>
    <property type="match status" value="1"/>
</dbReference>
<keyword evidence="1 8" id="KW-0808">Transferase</keyword>
<dbReference type="Pfam" id="PF00069">
    <property type="entry name" value="Pkinase"/>
    <property type="match status" value="1"/>
</dbReference>
<dbReference type="GO" id="GO:0004674">
    <property type="term" value="F:protein serine/threonine kinase activity"/>
    <property type="evidence" value="ECO:0007669"/>
    <property type="project" value="UniProtKB-EC"/>
</dbReference>
<dbReference type="CDD" id="cd14014">
    <property type="entry name" value="STKc_PknB_like"/>
    <property type="match status" value="1"/>
</dbReference>
<evidence type="ECO:0000256" key="1">
    <source>
        <dbReference type="ARBA" id="ARBA00022679"/>
    </source>
</evidence>
<dbReference type="GO" id="GO:0005524">
    <property type="term" value="F:ATP binding"/>
    <property type="evidence" value="ECO:0007669"/>
    <property type="project" value="UniProtKB-UniRule"/>
</dbReference>
<dbReference type="RefSeq" id="WP_197532536.1">
    <property type="nucleotide sequence ID" value="NZ_SJPP01000001.1"/>
</dbReference>
<dbReference type="InterPro" id="IPR017441">
    <property type="entry name" value="Protein_kinase_ATP_BS"/>
</dbReference>
<evidence type="ECO:0000313" key="8">
    <source>
        <dbReference type="EMBL" id="TWU14876.1"/>
    </source>
</evidence>